<feature type="non-terminal residue" evidence="2">
    <location>
        <position position="102"/>
    </location>
</feature>
<keyword evidence="3" id="KW-1185">Reference proteome</keyword>
<evidence type="ECO:0000313" key="2">
    <source>
        <dbReference type="EMBL" id="CAE8590844.1"/>
    </source>
</evidence>
<sequence>GSGQPWSSPEQHSVQQLPFTEAQADPQAEAAAAVAKAAGAQAAVTDAMDAMDPGDPRNVPGPNWPASSPEESQRAWPAGQQPRSLAAWPVQKGVMQRCWQTE</sequence>
<name>A0A813DWU7_POLGL</name>
<dbReference type="AlphaFoldDB" id="A0A813DWU7"/>
<gene>
    <name evidence="2" type="ORF">PGLA1383_LOCUS9555</name>
</gene>
<evidence type="ECO:0000256" key="1">
    <source>
        <dbReference type="SAM" id="MobiDB-lite"/>
    </source>
</evidence>
<protein>
    <submittedName>
        <fullName evidence="2">Uncharacterized protein</fullName>
    </submittedName>
</protein>
<accession>A0A813DWU7</accession>
<proteinExistence type="predicted"/>
<feature type="non-terminal residue" evidence="2">
    <location>
        <position position="1"/>
    </location>
</feature>
<feature type="region of interest" description="Disordered" evidence="1">
    <location>
        <begin position="46"/>
        <end position="84"/>
    </location>
</feature>
<dbReference type="EMBL" id="CAJNNV010004507">
    <property type="protein sequence ID" value="CAE8590844.1"/>
    <property type="molecule type" value="Genomic_DNA"/>
</dbReference>
<organism evidence="2 3">
    <name type="scientific">Polarella glacialis</name>
    <name type="common">Dinoflagellate</name>
    <dbReference type="NCBI Taxonomy" id="89957"/>
    <lineage>
        <taxon>Eukaryota</taxon>
        <taxon>Sar</taxon>
        <taxon>Alveolata</taxon>
        <taxon>Dinophyceae</taxon>
        <taxon>Suessiales</taxon>
        <taxon>Suessiaceae</taxon>
        <taxon>Polarella</taxon>
    </lineage>
</organism>
<dbReference type="Proteomes" id="UP000654075">
    <property type="component" value="Unassembled WGS sequence"/>
</dbReference>
<comment type="caution">
    <text evidence="2">The sequence shown here is derived from an EMBL/GenBank/DDBJ whole genome shotgun (WGS) entry which is preliminary data.</text>
</comment>
<evidence type="ECO:0000313" key="3">
    <source>
        <dbReference type="Proteomes" id="UP000654075"/>
    </source>
</evidence>
<reference evidence="2" key="1">
    <citation type="submission" date="2021-02" db="EMBL/GenBank/DDBJ databases">
        <authorList>
            <person name="Dougan E. K."/>
            <person name="Rhodes N."/>
            <person name="Thang M."/>
            <person name="Chan C."/>
        </authorList>
    </citation>
    <scope>NUCLEOTIDE SEQUENCE</scope>
</reference>